<sequence>MLTAVSPQATHLHAGKRSLTIMKPWRRKKKKKKKSAAFRTTRATHHLQRGTRLSVSPSPMPSIASSVSRKKMEIRKPKALKNHIKI</sequence>
<reference evidence="2 3" key="1">
    <citation type="journal article" date="2014" name="Agronomy (Basel)">
        <title>A Draft Genome Sequence for Ensete ventricosum, the Drought-Tolerant Tree Against Hunger.</title>
        <authorList>
            <person name="Harrison J."/>
            <person name="Moore K.A."/>
            <person name="Paszkiewicz K."/>
            <person name="Jones T."/>
            <person name="Grant M."/>
            <person name="Ambacheew D."/>
            <person name="Muzemil S."/>
            <person name="Studholme D.J."/>
        </authorList>
    </citation>
    <scope>NUCLEOTIDE SEQUENCE [LARGE SCALE GENOMIC DNA]</scope>
</reference>
<dbReference type="Proteomes" id="UP000287651">
    <property type="component" value="Unassembled WGS sequence"/>
</dbReference>
<accession>A0A427AG75</accession>
<evidence type="ECO:0000313" key="3">
    <source>
        <dbReference type="Proteomes" id="UP000287651"/>
    </source>
</evidence>
<protein>
    <submittedName>
        <fullName evidence="2">Uncharacterized protein</fullName>
    </submittedName>
</protein>
<dbReference type="AlphaFoldDB" id="A0A427AG75"/>
<feature type="compositionally biased region" description="Basic residues" evidence="1">
    <location>
        <begin position="26"/>
        <end position="49"/>
    </location>
</feature>
<organism evidence="2 3">
    <name type="scientific">Ensete ventricosum</name>
    <name type="common">Abyssinian banana</name>
    <name type="synonym">Musa ensete</name>
    <dbReference type="NCBI Taxonomy" id="4639"/>
    <lineage>
        <taxon>Eukaryota</taxon>
        <taxon>Viridiplantae</taxon>
        <taxon>Streptophyta</taxon>
        <taxon>Embryophyta</taxon>
        <taxon>Tracheophyta</taxon>
        <taxon>Spermatophyta</taxon>
        <taxon>Magnoliopsida</taxon>
        <taxon>Liliopsida</taxon>
        <taxon>Zingiberales</taxon>
        <taxon>Musaceae</taxon>
        <taxon>Ensete</taxon>
    </lineage>
</organism>
<feature type="compositionally biased region" description="Polar residues" evidence="1">
    <location>
        <begin position="51"/>
        <end position="67"/>
    </location>
</feature>
<comment type="caution">
    <text evidence="2">The sequence shown here is derived from an EMBL/GenBank/DDBJ whole genome shotgun (WGS) entry which is preliminary data.</text>
</comment>
<proteinExistence type="predicted"/>
<feature type="region of interest" description="Disordered" evidence="1">
    <location>
        <begin position="26"/>
        <end position="72"/>
    </location>
</feature>
<dbReference type="EMBL" id="AMZH03002544">
    <property type="protein sequence ID" value="RRT75224.1"/>
    <property type="molecule type" value="Genomic_DNA"/>
</dbReference>
<gene>
    <name evidence="2" type="ORF">B296_00003778</name>
</gene>
<evidence type="ECO:0000256" key="1">
    <source>
        <dbReference type="SAM" id="MobiDB-lite"/>
    </source>
</evidence>
<evidence type="ECO:0000313" key="2">
    <source>
        <dbReference type="EMBL" id="RRT75224.1"/>
    </source>
</evidence>
<name>A0A427AG75_ENSVE</name>